<organism evidence="2 3">
    <name type="scientific">Ideonella margarita</name>
    <dbReference type="NCBI Taxonomy" id="2984191"/>
    <lineage>
        <taxon>Bacteria</taxon>
        <taxon>Pseudomonadati</taxon>
        <taxon>Pseudomonadota</taxon>
        <taxon>Betaproteobacteria</taxon>
        <taxon>Burkholderiales</taxon>
        <taxon>Sphaerotilaceae</taxon>
        <taxon>Ideonella</taxon>
    </lineage>
</organism>
<accession>A0ABU9CD10</accession>
<evidence type="ECO:0000256" key="1">
    <source>
        <dbReference type="SAM" id="MobiDB-lite"/>
    </source>
</evidence>
<evidence type="ECO:0000313" key="3">
    <source>
        <dbReference type="Proteomes" id="UP001379945"/>
    </source>
</evidence>
<comment type="caution">
    <text evidence="2">The sequence shown here is derived from an EMBL/GenBank/DDBJ whole genome shotgun (WGS) entry which is preliminary data.</text>
</comment>
<gene>
    <name evidence="2" type="ORF">AACH00_18510</name>
</gene>
<dbReference type="RefSeq" id="WP_341400664.1">
    <property type="nucleotide sequence ID" value="NZ_JBBUTI010000016.1"/>
</dbReference>
<name>A0ABU9CD10_9BURK</name>
<dbReference type="Pfam" id="PF05787">
    <property type="entry name" value="PhoX"/>
    <property type="match status" value="1"/>
</dbReference>
<dbReference type="EMBL" id="JBBUTI010000016">
    <property type="protein sequence ID" value="MEK8048352.1"/>
    <property type="molecule type" value="Genomic_DNA"/>
</dbReference>
<dbReference type="Proteomes" id="UP001379945">
    <property type="component" value="Unassembled WGS sequence"/>
</dbReference>
<dbReference type="SUPFAM" id="SSF63829">
    <property type="entry name" value="Calcium-dependent phosphotriesterase"/>
    <property type="match status" value="1"/>
</dbReference>
<proteinExistence type="predicted"/>
<evidence type="ECO:0000313" key="2">
    <source>
        <dbReference type="EMBL" id="MEK8048352.1"/>
    </source>
</evidence>
<dbReference type="PANTHER" id="PTHR35399">
    <property type="entry name" value="SLR8030 PROTEIN"/>
    <property type="match status" value="1"/>
</dbReference>
<feature type="region of interest" description="Disordered" evidence="1">
    <location>
        <begin position="600"/>
        <end position="626"/>
    </location>
</feature>
<dbReference type="InterPro" id="IPR008557">
    <property type="entry name" value="PhoX"/>
</dbReference>
<dbReference type="PANTHER" id="PTHR35399:SF2">
    <property type="entry name" value="DUF839 DOMAIN-CONTAINING PROTEIN"/>
    <property type="match status" value="1"/>
</dbReference>
<keyword evidence="3" id="KW-1185">Reference proteome</keyword>
<protein>
    <submittedName>
        <fullName evidence="2">PhoX family phosphatase</fullName>
    </submittedName>
</protein>
<reference evidence="2 3" key="1">
    <citation type="submission" date="2024-04" db="EMBL/GenBank/DDBJ databases">
        <title>Novel species of the genus Ideonella isolated from streams.</title>
        <authorList>
            <person name="Lu H."/>
        </authorList>
    </citation>
    <scope>NUCLEOTIDE SEQUENCE [LARGE SCALE GENOMIC DNA]</scope>
    <source>
        <strain evidence="2 3">LYT19W</strain>
    </source>
</reference>
<sequence>MAKSFAAMEDSNRSSNPTIHDVMDAQRRVLLRGGLASSLVALLGGGALAGCATTGSATGANPASLGRQIGFTSVPMAAQDTVTVPPGYTARVLFRWGDPVGVPGQMPAFRPDGGNSAADQALQGGMHHDGMAWFSLDGARRGLLTMNHEYTDDGLLHADGMDNWSAEKVRKSIAAHGVSVIEVERQADGRVTQVLPSRYARRITAATPCVVQGPAAGHALMRTAADPSGRNVLGTLNNCANGYTPWGTYLTCEENFANYFEGAEKPDAHHARWGIKKGGGFYRWHEFEERFDAVRHPNESNRFGWVVEIDPQNPDAAPIKRTAMGRAAHEGAAVALTAEGHAVVYMGEDARFEYIYKFVSRDKMQPGGAAANRELLDHGTLFVGRFDVDGTGAWLPLVHGQGPLTVANGFADQAEVLIKARQASDLLGGTKMDRPEWTTIDPITKTVYCTLTNNSDRGKPGRPYMDAANPRANNTMGQIIRWQEKGDLNAATFTWDHLVLAGDPSLSREGAKGNIRGDVFGSPDGLWVDPRGVLWIQTDVSTSTLGKNDYVNLPNNQMLACDPTVGEIRRFLVGPAGCELTGITMTSDLRALFVNIQHPGESPTERSDPRQPMKISSWPDRAGRPRSATLVITRDDGGIIGT</sequence>